<sequence>MELEGIRILELPEDGPVVQDASSLLSLAFEHQADMMTIPAARLGESFFKLATGVAGELVQKFTTYRIRLTILGDISAQVANSNALRSFVYEANKGSQLWFLENREALVERLARGSQSPTSRS</sequence>
<dbReference type="EMBL" id="JMCB01000001">
    <property type="protein sequence ID" value="KFE72168.1"/>
    <property type="molecule type" value="Genomic_DNA"/>
</dbReference>
<dbReference type="AlphaFoldDB" id="A0A085WWV5"/>
<dbReference type="InterPro" id="IPR025438">
    <property type="entry name" value="DUF4180"/>
</dbReference>
<dbReference type="STRING" id="394096.DB31_0429"/>
<gene>
    <name evidence="2" type="ORF">DB31_0429</name>
</gene>
<accession>A0A085WWV5</accession>
<feature type="domain" description="DUF4180" evidence="1">
    <location>
        <begin position="5"/>
        <end position="111"/>
    </location>
</feature>
<evidence type="ECO:0000259" key="1">
    <source>
        <dbReference type="Pfam" id="PF13788"/>
    </source>
</evidence>
<organism evidence="2 3">
    <name type="scientific">Hyalangium minutum</name>
    <dbReference type="NCBI Taxonomy" id="394096"/>
    <lineage>
        <taxon>Bacteria</taxon>
        <taxon>Pseudomonadati</taxon>
        <taxon>Myxococcota</taxon>
        <taxon>Myxococcia</taxon>
        <taxon>Myxococcales</taxon>
        <taxon>Cystobacterineae</taxon>
        <taxon>Archangiaceae</taxon>
        <taxon>Hyalangium</taxon>
    </lineage>
</organism>
<comment type="caution">
    <text evidence="2">The sequence shown here is derived from an EMBL/GenBank/DDBJ whole genome shotgun (WGS) entry which is preliminary data.</text>
</comment>
<dbReference type="Pfam" id="PF13788">
    <property type="entry name" value="DUF4180"/>
    <property type="match status" value="1"/>
</dbReference>
<evidence type="ECO:0000313" key="3">
    <source>
        <dbReference type="Proteomes" id="UP000028725"/>
    </source>
</evidence>
<proteinExistence type="predicted"/>
<reference evidence="2 3" key="1">
    <citation type="submission" date="2014-04" db="EMBL/GenBank/DDBJ databases">
        <title>Genome assembly of Hyalangium minutum DSM 14724.</title>
        <authorList>
            <person name="Sharma G."/>
            <person name="Subramanian S."/>
        </authorList>
    </citation>
    <scope>NUCLEOTIDE SEQUENCE [LARGE SCALE GENOMIC DNA]</scope>
    <source>
        <strain evidence="2 3">DSM 14724</strain>
    </source>
</reference>
<name>A0A085WWV5_9BACT</name>
<protein>
    <recommendedName>
        <fullName evidence="1">DUF4180 domain-containing protein</fullName>
    </recommendedName>
</protein>
<keyword evidence="3" id="KW-1185">Reference proteome</keyword>
<dbReference type="Proteomes" id="UP000028725">
    <property type="component" value="Unassembled WGS sequence"/>
</dbReference>
<evidence type="ECO:0000313" key="2">
    <source>
        <dbReference type="EMBL" id="KFE72168.1"/>
    </source>
</evidence>